<evidence type="ECO:0000256" key="1">
    <source>
        <dbReference type="ARBA" id="ARBA00004496"/>
    </source>
</evidence>
<protein>
    <submittedName>
        <fullName evidence="8">Transcriptional regulator</fullName>
    </submittedName>
</protein>
<dbReference type="InterPro" id="IPR010921">
    <property type="entry name" value="Trp_repressor/repl_initiator"/>
</dbReference>
<reference evidence="8" key="1">
    <citation type="submission" date="2020-10" db="EMBL/GenBank/DDBJ databases">
        <authorList>
            <person name="Gilroy R."/>
        </authorList>
    </citation>
    <scope>NUCLEOTIDE SEQUENCE</scope>
    <source>
        <strain evidence="8">7293</strain>
    </source>
</reference>
<dbReference type="EMBL" id="JADIMT010000038">
    <property type="protein sequence ID" value="MBO8435904.1"/>
    <property type="molecule type" value="Genomic_DNA"/>
</dbReference>
<dbReference type="Gene3D" id="1.10.1270.10">
    <property type="entry name" value="TrpR-like"/>
    <property type="match status" value="1"/>
</dbReference>
<dbReference type="InterPro" id="IPR000831">
    <property type="entry name" value="Trp_repress"/>
</dbReference>
<dbReference type="GO" id="GO:0005737">
    <property type="term" value="C:cytoplasm"/>
    <property type="evidence" value="ECO:0007669"/>
    <property type="project" value="UniProtKB-SubCell"/>
</dbReference>
<evidence type="ECO:0000313" key="9">
    <source>
        <dbReference type="Proteomes" id="UP000823615"/>
    </source>
</evidence>
<keyword evidence="3" id="KW-0963">Cytoplasm</keyword>
<dbReference type="InterPro" id="IPR038116">
    <property type="entry name" value="TrpR-like_sf"/>
</dbReference>
<dbReference type="GO" id="GO:0003700">
    <property type="term" value="F:DNA-binding transcription factor activity"/>
    <property type="evidence" value="ECO:0007669"/>
    <property type="project" value="InterPro"/>
</dbReference>
<gene>
    <name evidence="8" type="ORF">IAA97_02875</name>
</gene>
<evidence type="ECO:0000256" key="4">
    <source>
        <dbReference type="ARBA" id="ARBA00022491"/>
    </source>
</evidence>
<evidence type="ECO:0000256" key="5">
    <source>
        <dbReference type="ARBA" id="ARBA00023015"/>
    </source>
</evidence>
<keyword evidence="5" id="KW-0805">Transcription regulation</keyword>
<keyword evidence="6" id="KW-0238">DNA-binding</keyword>
<reference evidence="8" key="2">
    <citation type="journal article" date="2021" name="PeerJ">
        <title>Extensive microbial diversity within the chicken gut microbiome revealed by metagenomics and culture.</title>
        <authorList>
            <person name="Gilroy R."/>
            <person name="Ravi A."/>
            <person name="Getino M."/>
            <person name="Pursley I."/>
            <person name="Horton D.L."/>
            <person name="Alikhan N.F."/>
            <person name="Baker D."/>
            <person name="Gharbi K."/>
            <person name="Hall N."/>
            <person name="Watson M."/>
            <person name="Adriaenssens E.M."/>
            <person name="Foster-Nyarko E."/>
            <person name="Jarju S."/>
            <person name="Secka A."/>
            <person name="Antonio M."/>
            <person name="Oren A."/>
            <person name="Chaudhuri R.R."/>
            <person name="La Ragione R."/>
            <person name="Hildebrand F."/>
            <person name="Pallen M.J."/>
        </authorList>
    </citation>
    <scope>NUCLEOTIDE SEQUENCE</scope>
    <source>
        <strain evidence="8">7293</strain>
    </source>
</reference>
<accession>A0A9D9H4T0</accession>
<name>A0A9D9H4T0_9SPIO</name>
<proteinExistence type="inferred from homology"/>
<dbReference type="Proteomes" id="UP000823615">
    <property type="component" value="Unassembled WGS sequence"/>
</dbReference>
<evidence type="ECO:0000313" key="8">
    <source>
        <dbReference type="EMBL" id="MBO8435904.1"/>
    </source>
</evidence>
<comment type="similarity">
    <text evidence="2">Belongs to the TrpR family.</text>
</comment>
<dbReference type="InterPro" id="IPR013335">
    <property type="entry name" value="Trp_repress_bac"/>
</dbReference>
<organism evidence="8 9">
    <name type="scientific">Candidatus Ornithospirochaeta stercoripullorum</name>
    <dbReference type="NCBI Taxonomy" id="2840899"/>
    <lineage>
        <taxon>Bacteria</taxon>
        <taxon>Pseudomonadati</taxon>
        <taxon>Spirochaetota</taxon>
        <taxon>Spirochaetia</taxon>
        <taxon>Spirochaetales</taxon>
        <taxon>Spirochaetaceae</taxon>
        <taxon>Spirochaetaceae incertae sedis</taxon>
        <taxon>Candidatus Ornithospirochaeta</taxon>
    </lineage>
</organism>
<evidence type="ECO:0000256" key="6">
    <source>
        <dbReference type="ARBA" id="ARBA00023125"/>
    </source>
</evidence>
<comment type="subcellular location">
    <subcellularLocation>
        <location evidence="1">Cytoplasm</location>
    </subcellularLocation>
</comment>
<evidence type="ECO:0000256" key="7">
    <source>
        <dbReference type="ARBA" id="ARBA00023163"/>
    </source>
</evidence>
<evidence type="ECO:0000256" key="2">
    <source>
        <dbReference type="ARBA" id="ARBA00007027"/>
    </source>
</evidence>
<dbReference type="PANTHER" id="PTHR38025">
    <property type="entry name" value="TRP OPERON REPRESSOR"/>
    <property type="match status" value="1"/>
</dbReference>
<evidence type="ECO:0000256" key="3">
    <source>
        <dbReference type="ARBA" id="ARBA00022490"/>
    </source>
</evidence>
<dbReference type="Pfam" id="PF01371">
    <property type="entry name" value="Trp_repressor"/>
    <property type="match status" value="1"/>
</dbReference>
<keyword evidence="4" id="KW-0678">Repressor</keyword>
<sequence length="99" mass="11699">MAKEEQSAFQDIINVFCSTTEEEEMRALFDDLFTASEVKDLITRWLLMDDLYKGKPQREIAEARKLSLCKITRGSKMLKKEDGFMHRLLSERYDDHLHI</sequence>
<comment type="caution">
    <text evidence="8">The sequence shown here is derived from an EMBL/GenBank/DDBJ whole genome shotgun (WGS) entry which is preliminary data.</text>
</comment>
<keyword evidence="7" id="KW-0804">Transcription</keyword>
<dbReference type="PANTHER" id="PTHR38025:SF1">
    <property type="entry name" value="TRP OPERON REPRESSOR"/>
    <property type="match status" value="1"/>
</dbReference>
<dbReference type="GO" id="GO:0043565">
    <property type="term" value="F:sequence-specific DNA binding"/>
    <property type="evidence" value="ECO:0007669"/>
    <property type="project" value="InterPro"/>
</dbReference>
<dbReference type="AlphaFoldDB" id="A0A9D9H4T0"/>
<dbReference type="SUPFAM" id="SSF48295">
    <property type="entry name" value="TrpR-like"/>
    <property type="match status" value="1"/>
</dbReference>